<dbReference type="SUPFAM" id="SSF53335">
    <property type="entry name" value="S-adenosyl-L-methionine-dependent methyltransferases"/>
    <property type="match status" value="1"/>
</dbReference>
<accession>A0A7Z0VJ60</accession>
<keyword evidence="3 7" id="KW-0808">Transferase</keyword>
<keyword evidence="5" id="KW-0443">Lipid metabolism</keyword>
<dbReference type="GO" id="GO:0008610">
    <property type="term" value="P:lipid biosynthetic process"/>
    <property type="evidence" value="ECO:0007669"/>
    <property type="project" value="InterPro"/>
</dbReference>
<dbReference type="EMBL" id="MARB01000025">
    <property type="protein sequence ID" value="ODJ86241.1"/>
    <property type="molecule type" value="Genomic_DNA"/>
</dbReference>
<dbReference type="GO" id="GO:0032259">
    <property type="term" value="P:methylation"/>
    <property type="evidence" value="ECO:0007669"/>
    <property type="project" value="UniProtKB-KW"/>
</dbReference>
<dbReference type="PIRSF" id="PIRSF003085">
    <property type="entry name" value="CMAS"/>
    <property type="match status" value="1"/>
</dbReference>
<dbReference type="AlphaFoldDB" id="A0A7Z0VJ60"/>
<dbReference type="InterPro" id="IPR050723">
    <property type="entry name" value="CFA/CMAS"/>
</dbReference>
<dbReference type="InterPro" id="IPR003333">
    <property type="entry name" value="CMAS"/>
</dbReference>
<comment type="caution">
    <text evidence="7">The sequence shown here is derived from an EMBL/GenBank/DDBJ whole genome shotgun (WGS) entry which is preliminary data.</text>
</comment>
<evidence type="ECO:0000313" key="7">
    <source>
        <dbReference type="EMBL" id="ODJ86241.1"/>
    </source>
</evidence>
<dbReference type="EC" id="2.1.1.79" evidence="7"/>
<dbReference type="PANTHER" id="PTHR43667">
    <property type="entry name" value="CYCLOPROPANE-FATTY-ACYL-PHOSPHOLIPID SYNTHASE"/>
    <property type="match status" value="1"/>
</dbReference>
<keyword evidence="8" id="KW-1185">Reference proteome</keyword>
<evidence type="ECO:0000256" key="2">
    <source>
        <dbReference type="ARBA" id="ARBA00022603"/>
    </source>
</evidence>
<protein>
    <submittedName>
        <fullName evidence="7">Cyclopropane-fatty-acyl-phospholipid synthase</fullName>
        <ecNumber evidence="7">2.1.1.79</ecNumber>
    </submittedName>
</protein>
<dbReference type="Pfam" id="PF02353">
    <property type="entry name" value="CMAS"/>
    <property type="match status" value="1"/>
</dbReference>
<sequence length="404" mass="46406">MNSMTTVLDAQALPRQVRSLISVLRGIRAGTLTLTTPEGYQLHFGDGCAPHADIQLETWSSLRRIFRGGDIGLAECFRDGEVTSSNLTLLLRIALQNQTALIKAFQRNRLFNLFYRMRHLLRPNSKRGSSQNIEAHYDLGNDFYRLWLDDSMTYSSARFDDDLHGDLQQAQAVKYRRMIDMAGATRGSRVLEIGCGWGGFADYAARQGVTIDGVTLSPSQLSYARDRIFEAGLQKQVSLSLKDYRALNGNYDHIVSIEMFEAVGEDYWERYFRKLNELLNMGGRAAIQTIVIRNDLFDRYRRRSDFIQQFIFPGGMLPSPERLHDLARNHGFKIVTKECFGADYAETLRRWRQNFQDKREQVLAAGFDMRFVRLWEFYLAYCEAGFDEARIDVMQCALVKVESA</sequence>
<comment type="similarity">
    <text evidence="1">Belongs to the CFA/CMAS family.</text>
</comment>
<name>A0A7Z0VJ60_9GAMM</name>
<reference evidence="7 8" key="1">
    <citation type="submission" date="2016-06" db="EMBL/GenBank/DDBJ databases">
        <title>Genome sequence of endosymbiont of Candidatus Endolucinida thiodiazotropha.</title>
        <authorList>
            <person name="Poehlein A."/>
            <person name="Koenig S."/>
            <person name="Heiden S.E."/>
            <person name="Thuermer A."/>
            <person name="Voget S."/>
            <person name="Daniel R."/>
            <person name="Markert S."/>
            <person name="Gros O."/>
            <person name="Schweder T."/>
        </authorList>
    </citation>
    <scope>NUCLEOTIDE SEQUENCE [LARGE SCALE GENOMIC DNA]</scope>
    <source>
        <strain evidence="7 8">COS</strain>
    </source>
</reference>
<evidence type="ECO:0000256" key="6">
    <source>
        <dbReference type="PIRSR" id="PIRSR003085-1"/>
    </source>
</evidence>
<keyword evidence="2 7" id="KW-0489">Methyltransferase</keyword>
<dbReference type="PANTHER" id="PTHR43667:SF2">
    <property type="entry name" value="FATTY ACID C-METHYL TRANSFERASE"/>
    <property type="match status" value="1"/>
</dbReference>
<dbReference type="Proteomes" id="UP000094769">
    <property type="component" value="Unassembled WGS sequence"/>
</dbReference>
<keyword evidence="4" id="KW-0949">S-adenosyl-L-methionine</keyword>
<evidence type="ECO:0000313" key="8">
    <source>
        <dbReference type="Proteomes" id="UP000094769"/>
    </source>
</evidence>
<proteinExistence type="inferred from homology"/>
<evidence type="ECO:0000256" key="1">
    <source>
        <dbReference type="ARBA" id="ARBA00010815"/>
    </source>
</evidence>
<evidence type="ECO:0000256" key="3">
    <source>
        <dbReference type="ARBA" id="ARBA00022679"/>
    </source>
</evidence>
<dbReference type="InterPro" id="IPR029063">
    <property type="entry name" value="SAM-dependent_MTases_sf"/>
</dbReference>
<organism evidence="7 8">
    <name type="scientific">Candidatus Thiodiazotropha endolucinida</name>
    <dbReference type="NCBI Taxonomy" id="1655433"/>
    <lineage>
        <taxon>Bacteria</taxon>
        <taxon>Pseudomonadati</taxon>
        <taxon>Pseudomonadota</taxon>
        <taxon>Gammaproteobacteria</taxon>
        <taxon>Chromatiales</taxon>
        <taxon>Sedimenticolaceae</taxon>
        <taxon>Candidatus Thiodiazotropha</taxon>
    </lineage>
</organism>
<dbReference type="GO" id="GO:0008825">
    <property type="term" value="F:cyclopropane-fatty-acyl-phospholipid synthase activity"/>
    <property type="evidence" value="ECO:0007669"/>
    <property type="project" value="UniProtKB-EC"/>
</dbReference>
<evidence type="ECO:0000256" key="5">
    <source>
        <dbReference type="ARBA" id="ARBA00023098"/>
    </source>
</evidence>
<evidence type="ECO:0000256" key="4">
    <source>
        <dbReference type="ARBA" id="ARBA00022691"/>
    </source>
</evidence>
<dbReference type="CDD" id="cd02440">
    <property type="entry name" value="AdoMet_MTases"/>
    <property type="match status" value="1"/>
</dbReference>
<gene>
    <name evidence="7" type="primary">cfa_2</name>
    <name evidence="7" type="ORF">CODIS_35620</name>
</gene>
<feature type="active site" evidence="6">
    <location>
        <position position="382"/>
    </location>
</feature>
<dbReference type="Gene3D" id="3.40.50.150">
    <property type="entry name" value="Vaccinia Virus protein VP39"/>
    <property type="match status" value="1"/>
</dbReference>